<accession>A0A0V8A109</accession>
<keyword evidence="2" id="KW-0963">Cytoplasm</keyword>
<sequence length="764" mass="88387">MADSVKASTQGLETVDLARRRKGWNKLAKIWYETALTSKATLKRFWAREAINRETFIRICQTAGLISWEDIVERYQTPKIPLDPDFVGREDAIAHLNVLVNQGAKIIVIQGEGGIGKTKLARRYFKTHGFDFLVLWMPTEPHHIISVESLLEEWLRRDFHEEPGRELWINLQRLKRKLQNGEKKICILIDNLESALDKHGRLIKSRRSYFYLLQTLADPSVNSLTLITSRERLCESGIDVNSYTLKGLDSQAWKQFFSSRKINSDSPALSEMCKAYGGNAKAMKIISGAVITDFEKNIDAYWNSTKDDLLIEQELENLVVSQFNRLEKIDPEAYRLLYRLGCYRYQDEDVPFVNIEGLLCLLWDVPLSKRRRVVNRLCDRSLVECRKGRHWLHPVILAEAITRLQTSSDWEIAHRRAATYWTNSVVTIKHTADALKALQAYHHYVTIADFERAADVIIKPRINQWGIQESLARSFYKRGLLEQLKTAVVNIINKLDPGYRSARLYRTLGKISFFSGNLDLVIKYCEKSQQLLKNYLQSTSNVSTDTLNKLQLIEVNCLSTIGLSQIGLWELEAAEKTLLRVVKIAKQDDYEKYAPSALFYLAYLNSHQGNWRKAYDIANYLYKRLPEEGIPSWGREYKLYYLSLTYKSLGETETSFKLLERIILYSDNPYTQAKSKAKCGLAQLYRDRKDYFKALEFHEKAINAFAEIGARYDLAEAYFQRALTYKQIGAIAKSRDDFNKAINLFKKMRAIKQVEKIKLTMGNL</sequence>
<reference evidence="7 8" key="1">
    <citation type="journal article" date="2015" name="Genome Announc.">
        <title>Draft Genome of the Euendolithic (true boring) Cyanobacterium Mastigocoleus testarum strain BC008.</title>
        <authorList>
            <person name="Guida B.S."/>
            <person name="Garcia-Pichel F."/>
        </authorList>
    </citation>
    <scope>NUCLEOTIDE SEQUENCE [LARGE SCALE GENOMIC DNA]</scope>
    <source>
        <strain evidence="7 8">BC008</strain>
    </source>
</reference>
<evidence type="ECO:0000313" key="7">
    <source>
        <dbReference type="EMBL" id="KST70468.1"/>
    </source>
</evidence>
<keyword evidence="4" id="KW-0802">TPR repeat</keyword>
<evidence type="ECO:0000256" key="1">
    <source>
        <dbReference type="ARBA" id="ARBA00004496"/>
    </source>
</evidence>
<dbReference type="InterPro" id="IPR027417">
    <property type="entry name" value="P-loop_NTPase"/>
</dbReference>
<comment type="similarity">
    <text evidence="5">Belongs to the Rap family.</text>
</comment>
<dbReference type="GO" id="GO:0005737">
    <property type="term" value="C:cytoplasm"/>
    <property type="evidence" value="ECO:0007669"/>
    <property type="project" value="UniProtKB-SubCell"/>
</dbReference>
<protein>
    <submittedName>
        <fullName evidence="7">Uncharacterized protein</fullName>
    </submittedName>
</protein>
<dbReference type="PANTHER" id="PTHR46630">
    <property type="entry name" value="TETRATRICOPEPTIDE REPEAT PROTEIN 29"/>
    <property type="match status" value="1"/>
</dbReference>
<dbReference type="InterPro" id="IPR019734">
    <property type="entry name" value="TPR_rpt"/>
</dbReference>
<dbReference type="SUPFAM" id="SSF52540">
    <property type="entry name" value="P-loop containing nucleoside triphosphate hydrolases"/>
    <property type="match status" value="1"/>
</dbReference>
<organism evidence="7 8">
    <name type="scientific">Mastigocoleus testarum BC008</name>
    <dbReference type="NCBI Taxonomy" id="371196"/>
    <lineage>
        <taxon>Bacteria</taxon>
        <taxon>Bacillati</taxon>
        <taxon>Cyanobacteriota</taxon>
        <taxon>Cyanophyceae</taxon>
        <taxon>Nostocales</taxon>
        <taxon>Hapalosiphonaceae</taxon>
        <taxon>Mastigocoleus</taxon>
    </lineage>
</organism>
<dbReference type="Pfam" id="PF13424">
    <property type="entry name" value="TPR_12"/>
    <property type="match status" value="1"/>
</dbReference>
<dbReference type="OrthoDB" id="524729at2"/>
<dbReference type="SUPFAM" id="SSF48452">
    <property type="entry name" value="TPR-like"/>
    <property type="match status" value="2"/>
</dbReference>
<evidence type="ECO:0000256" key="5">
    <source>
        <dbReference type="ARBA" id="ARBA00038253"/>
    </source>
</evidence>
<dbReference type="EMBL" id="LMTZ01000108">
    <property type="protein sequence ID" value="KST65404.1"/>
    <property type="molecule type" value="Genomic_DNA"/>
</dbReference>
<evidence type="ECO:0000256" key="4">
    <source>
        <dbReference type="ARBA" id="ARBA00022803"/>
    </source>
</evidence>
<dbReference type="PANTHER" id="PTHR46630:SF1">
    <property type="entry name" value="TETRATRICOPEPTIDE REPEAT PROTEIN 29"/>
    <property type="match status" value="1"/>
</dbReference>
<dbReference type="InterPro" id="IPR051476">
    <property type="entry name" value="Bac_ResReg_Asp_Phosphatase"/>
</dbReference>
<gene>
    <name evidence="6" type="ORF">BC008_21665</name>
    <name evidence="7" type="ORF">BC008_45620</name>
</gene>
<keyword evidence="3" id="KW-0677">Repeat</keyword>
<dbReference type="Gene3D" id="3.40.50.300">
    <property type="entry name" value="P-loop containing nucleotide triphosphate hydrolases"/>
    <property type="match status" value="1"/>
</dbReference>
<evidence type="ECO:0000256" key="2">
    <source>
        <dbReference type="ARBA" id="ARBA00022490"/>
    </source>
</evidence>
<dbReference type="AlphaFoldDB" id="A0A0V8A109"/>
<dbReference type="InterPro" id="IPR011990">
    <property type="entry name" value="TPR-like_helical_dom_sf"/>
</dbReference>
<comment type="subcellular location">
    <subcellularLocation>
        <location evidence="1">Cytoplasm</location>
    </subcellularLocation>
</comment>
<dbReference type="SMART" id="SM00028">
    <property type="entry name" value="TPR"/>
    <property type="match status" value="5"/>
</dbReference>
<name>A0A0V8A109_9CYAN</name>
<dbReference type="RefSeq" id="WP_027846560.1">
    <property type="nucleotide sequence ID" value="NZ_LMTZ01000001.1"/>
</dbReference>
<proteinExistence type="inferred from homology"/>
<comment type="caution">
    <text evidence="7">The sequence shown here is derived from an EMBL/GenBank/DDBJ whole genome shotgun (WGS) entry which is preliminary data.</text>
</comment>
<dbReference type="Proteomes" id="UP000053372">
    <property type="component" value="Unassembled WGS sequence"/>
</dbReference>
<evidence type="ECO:0000313" key="6">
    <source>
        <dbReference type="EMBL" id="KST65404.1"/>
    </source>
</evidence>
<evidence type="ECO:0000256" key="3">
    <source>
        <dbReference type="ARBA" id="ARBA00022737"/>
    </source>
</evidence>
<keyword evidence="8" id="KW-1185">Reference proteome</keyword>
<evidence type="ECO:0000313" key="8">
    <source>
        <dbReference type="Proteomes" id="UP000053372"/>
    </source>
</evidence>
<dbReference type="EMBL" id="LMTZ01000001">
    <property type="protein sequence ID" value="KST70468.1"/>
    <property type="molecule type" value="Genomic_DNA"/>
</dbReference>
<dbReference type="Gene3D" id="1.25.40.10">
    <property type="entry name" value="Tetratricopeptide repeat domain"/>
    <property type="match status" value="2"/>
</dbReference>